<dbReference type="InterPro" id="IPR011008">
    <property type="entry name" value="Dimeric_a/b-barrel"/>
</dbReference>
<dbReference type="Gene3D" id="3.30.70.100">
    <property type="match status" value="1"/>
</dbReference>
<proteinExistence type="predicted"/>
<dbReference type="EMBL" id="CAEZSF010000025">
    <property type="protein sequence ID" value="CAB4532035.1"/>
    <property type="molecule type" value="Genomic_DNA"/>
</dbReference>
<organism evidence="1">
    <name type="scientific">freshwater metagenome</name>
    <dbReference type="NCBI Taxonomy" id="449393"/>
    <lineage>
        <taxon>unclassified sequences</taxon>
        <taxon>metagenomes</taxon>
        <taxon>ecological metagenomes</taxon>
    </lineage>
</organism>
<dbReference type="SUPFAM" id="SSF54909">
    <property type="entry name" value="Dimeric alpha+beta barrel"/>
    <property type="match status" value="1"/>
</dbReference>
<accession>A0A6J6AZQ5</accession>
<dbReference type="AlphaFoldDB" id="A0A6J6AZQ5"/>
<sequence>MEKLIYLIRTRASQAGNTLREQVLDQVVSQLSTAGASEISVHLSDDLVGIAGPMPCPGSELPMRVAISLWIANHDDSPALEQILSGLGERCDGYLVTESIYSDFGQRRGAVRDWPAGQRSPGLVTVALVHRNPALDERSFREFWYGHQSPMSEQLQPRLRYVRNTVVHPVTAGAPPLDGIVVESWESEEIVADIQAFHNGDLENLSVMLDSVDTVFDMAKLRSIAMSEYLLF</sequence>
<reference evidence="1" key="1">
    <citation type="submission" date="2020-05" db="EMBL/GenBank/DDBJ databases">
        <authorList>
            <person name="Chiriac C."/>
            <person name="Salcher M."/>
            <person name="Ghai R."/>
            <person name="Kavagutti S V."/>
        </authorList>
    </citation>
    <scope>NUCLEOTIDE SEQUENCE</scope>
</reference>
<name>A0A6J6AZQ5_9ZZZZ</name>
<evidence type="ECO:0000313" key="2">
    <source>
        <dbReference type="EMBL" id="CAB4731294.1"/>
    </source>
</evidence>
<protein>
    <submittedName>
        <fullName evidence="1">Unannotated protein</fullName>
    </submittedName>
</protein>
<gene>
    <name evidence="1" type="ORF">UFOPK1358_00437</name>
    <name evidence="2" type="ORF">UFOPK2766_00334</name>
</gene>
<dbReference type="EMBL" id="CAEZYU010000009">
    <property type="protein sequence ID" value="CAB4731294.1"/>
    <property type="molecule type" value="Genomic_DNA"/>
</dbReference>
<evidence type="ECO:0000313" key="1">
    <source>
        <dbReference type="EMBL" id="CAB4532035.1"/>
    </source>
</evidence>